<evidence type="ECO:0000313" key="1">
    <source>
        <dbReference type="EMBL" id="GAA2373913.1"/>
    </source>
</evidence>
<organism evidence="1 2">
    <name type="scientific">Dactylosporangium salmoneum</name>
    <dbReference type="NCBI Taxonomy" id="53361"/>
    <lineage>
        <taxon>Bacteria</taxon>
        <taxon>Bacillati</taxon>
        <taxon>Actinomycetota</taxon>
        <taxon>Actinomycetes</taxon>
        <taxon>Micromonosporales</taxon>
        <taxon>Micromonosporaceae</taxon>
        <taxon>Dactylosporangium</taxon>
    </lineage>
</organism>
<dbReference type="Proteomes" id="UP001501444">
    <property type="component" value="Unassembled WGS sequence"/>
</dbReference>
<evidence type="ECO:0000313" key="2">
    <source>
        <dbReference type="Proteomes" id="UP001501444"/>
    </source>
</evidence>
<accession>A0ABN3HBE6</accession>
<keyword evidence="2" id="KW-1185">Reference proteome</keyword>
<dbReference type="RefSeq" id="WP_344617536.1">
    <property type="nucleotide sequence ID" value="NZ_BAAARV010000075.1"/>
</dbReference>
<comment type="caution">
    <text evidence="1">The sequence shown here is derived from an EMBL/GenBank/DDBJ whole genome shotgun (WGS) entry which is preliminary data.</text>
</comment>
<dbReference type="EMBL" id="BAAARV010000075">
    <property type="protein sequence ID" value="GAA2373913.1"/>
    <property type="molecule type" value="Genomic_DNA"/>
</dbReference>
<name>A0ABN3HBE6_9ACTN</name>
<sequence length="57" mass="5980">MEPGRVRAALADLAPAGRDRVRDVAKGAPAPLWLADPDRVPAGNAGQRLAALDSLHR</sequence>
<reference evidence="1 2" key="1">
    <citation type="journal article" date="2019" name="Int. J. Syst. Evol. Microbiol.">
        <title>The Global Catalogue of Microorganisms (GCM) 10K type strain sequencing project: providing services to taxonomists for standard genome sequencing and annotation.</title>
        <authorList>
            <consortium name="The Broad Institute Genomics Platform"/>
            <consortium name="The Broad Institute Genome Sequencing Center for Infectious Disease"/>
            <person name="Wu L."/>
            <person name="Ma J."/>
        </authorList>
    </citation>
    <scope>NUCLEOTIDE SEQUENCE [LARGE SCALE GENOMIC DNA]</scope>
    <source>
        <strain evidence="1 2">JCM 3272</strain>
    </source>
</reference>
<protein>
    <submittedName>
        <fullName evidence="1">Uncharacterized protein</fullName>
    </submittedName>
</protein>
<proteinExistence type="predicted"/>
<gene>
    <name evidence="1" type="ORF">GCM10010170_076690</name>
</gene>